<dbReference type="AlphaFoldDB" id="A0A1W9NXH4"/>
<dbReference type="NCBIfam" id="TIGR04178">
    <property type="entry name" value="exo_archaeo"/>
    <property type="match status" value="1"/>
</dbReference>
<dbReference type="InterPro" id="IPR026392">
    <property type="entry name" value="Exo/Archaeosortase_dom"/>
</dbReference>
<feature type="transmembrane region" description="Helical" evidence="8">
    <location>
        <begin position="82"/>
        <end position="103"/>
    </location>
</feature>
<keyword evidence="3" id="KW-0645">Protease</keyword>
<keyword evidence="6 8" id="KW-1133">Transmembrane helix</keyword>
<evidence type="ECO:0000256" key="3">
    <source>
        <dbReference type="ARBA" id="ARBA00022670"/>
    </source>
</evidence>
<evidence type="ECO:0000256" key="8">
    <source>
        <dbReference type="SAM" id="Phobius"/>
    </source>
</evidence>
<proteinExistence type="predicted"/>
<evidence type="ECO:0000256" key="4">
    <source>
        <dbReference type="ARBA" id="ARBA00022692"/>
    </source>
</evidence>
<gene>
    <name evidence="9" type="ORF">B5M47_02880</name>
</gene>
<comment type="caution">
    <text evidence="9">The sequence shown here is derived from an EMBL/GenBank/DDBJ whole genome shotgun (WGS) entry which is preliminary data.</text>
</comment>
<dbReference type="STRING" id="1968527.B5M47_02880"/>
<dbReference type="GO" id="GO:0006508">
    <property type="term" value="P:proteolysis"/>
    <property type="evidence" value="ECO:0007669"/>
    <property type="project" value="UniProtKB-KW"/>
</dbReference>
<dbReference type="EMBL" id="MZGJ01000016">
    <property type="protein sequence ID" value="OQX50861.1"/>
    <property type="molecule type" value="Genomic_DNA"/>
</dbReference>
<evidence type="ECO:0000256" key="5">
    <source>
        <dbReference type="ARBA" id="ARBA00022801"/>
    </source>
</evidence>
<comment type="subcellular location">
    <subcellularLocation>
        <location evidence="1">Cell membrane</location>
        <topology evidence="1">Multi-pass membrane protein</topology>
    </subcellularLocation>
</comment>
<sequence length="181" mass="20520">MQRDTFITVLILASIILAVLPFVTTLNELMTRVVENTSMYRAIEKIIVPWEVKLIGVLLLPFKLKFVATPGGMMINDVYVRISWNCIGWQGMLLLFVTFLSGLQGNYAGFSKLEAIIIGILGTFLVNLLRMAITSLLAVYCGQLFAVLFHDYFAAFVFIVWLIVYWWFVYSFVLVGKASVK</sequence>
<keyword evidence="2" id="KW-1003">Cell membrane</keyword>
<feature type="transmembrane region" description="Helical" evidence="8">
    <location>
        <begin position="152"/>
        <end position="175"/>
    </location>
</feature>
<evidence type="ECO:0000313" key="10">
    <source>
        <dbReference type="Proteomes" id="UP000192520"/>
    </source>
</evidence>
<reference evidence="10" key="1">
    <citation type="submission" date="2017-03" db="EMBL/GenBank/DDBJ databases">
        <title>Novel pathways for hydrocarbon cycling and metabolic interdependencies in hydrothermal sediment communities.</title>
        <authorList>
            <person name="Dombrowski N."/>
            <person name="Seitz K."/>
            <person name="Teske A."/>
            <person name="Baker B."/>
        </authorList>
    </citation>
    <scope>NUCLEOTIDE SEQUENCE [LARGE SCALE GENOMIC DNA]</scope>
</reference>
<evidence type="ECO:0000256" key="7">
    <source>
        <dbReference type="ARBA" id="ARBA00023136"/>
    </source>
</evidence>
<organism evidence="9 10">
    <name type="scientific">candidate division CPR3 bacterium 4484_211</name>
    <dbReference type="NCBI Taxonomy" id="1968527"/>
    <lineage>
        <taxon>Bacteria</taxon>
        <taxon>Bacteria division CPR3</taxon>
    </lineage>
</organism>
<name>A0A1W9NXH4_UNCC3</name>
<keyword evidence="4 8" id="KW-0812">Transmembrane</keyword>
<evidence type="ECO:0000256" key="6">
    <source>
        <dbReference type="ARBA" id="ARBA00022989"/>
    </source>
</evidence>
<evidence type="ECO:0000313" key="9">
    <source>
        <dbReference type="EMBL" id="OQX50861.1"/>
    </source>
</evidence>
<dbReference type="GO" id="GO:0008233">
    <property type="term" value="F:peptidase activity"/>
    <property type="evidence" value="ECO:0007669"/>
    <property type="project" value="UniProtKB-KW"/>
</dbReference>
<evidence type="ECO:0008006" key="11">
    <source>
        <dbReference type="Google" id="ProtNLM"/>
    </source>
</evidence>
<keyword evidence="5" id="KW-0378">Hydrolase</keyword>
<protein>
    <recommendedName>
        <fullName evidence="11">Exosortase/archaeosortase family protein</fullName>
    </recommendedName>
</protein>
<feature type="transmembrane region" description="Helical" evidence="8">
    <location>
        <begin position="115"/>
        <end position="140"/>
    </location>
</feature>
<dbReference type="Proteomes" id="UP000192520">
    <property type="component" value="Unassembled WGS sequence"/>
</dbReference>
<accession>A0A1W9NXH4</accession>
<feature type="transmembrane region" description="Helical" evidence="8">
    <location>
        <begin position="6"/>
        <end position="26"/>
    </location>
</feature>
<evidence type="ECO:0000256" key="1">
    <source>
        <dbReference type="ARBA" id="ARBA00004651"/>
    </source>
</evidence>
<evidence type="ECO:0000256" key="2">
    <source>
        <dbReference type="ARBA" id="ARBA00022475"/>
    </source>
</evidence>
<dbReference type="GO" id="GO:0005886">
    <property type="term" value="C:plasma membrane"/>
    <property type="evidence" value="ECO:0007669"/>
    <property type="project" value="UniProtKB-SubCell"/>
</dbReference>
<keyword evidence="7 8" id="KW-0472">Membrane</keyword>